<dbReference type="AlphaFoldDB" id="A0ABD0L397"/>
<evidence type="ECO:0000313" key="2">
    <source>
        <dbReference type="Proteomes" id="UP001519460"/>
    </source>
</evidence>
<proteinExistence type="predicted"/>
<reference evidence="1 2" key="1">
    <citation type="journal article" date="2023" name="Sci. Data">
        <title>Genome assembly of the Korean intertidal mud-creeper Batillaria attramentaria.</title>
        <authorList>
            <person name="Patra A.K."/>
            <person name="Ho P.T."/>
            <person name="Jun S."/>
            <person name="Lee S.J."/>
            <person name="Kim Y."/>
            <person name="Won Y.J."/>
        </authorList>
    </citation>
    <scope>NUCLEOTIDE SEQUENCE [LARGE SCALE GENOMIC DNA]</scope>
    <source>
        <strain evidence="1">Wonlab-2016</strain>
    </source>
</reference>
<dbReference type="PANTHER" id="PTHR31909:SF3">
    <property type="entry name" value="SIMILAR TO PROTEIN C20ORF85 HOMOLOG"/>
    <property type="match status" value="1"/>
</dbReference>
<sequence>KDHVGQETSATKTWPENWKFLTTKYDDLVKDEFPDRERAKSRREKVEKEVNSLIAVPPATPIEKYIKVLPSPRPFPQTTSRQIGWRSTERSLALEKYGKYAKPKGGLVRQLNWPQEAVQ</sequence>
<dbReference type="EMBL" id="JACVVK020000089">
    <property type="protein sequence ID" value="KAK7493815.1"/>
    <property type="molecule type" value="Genomic_DNA"/>
</dbReference>
<protein>
    <submittedName>
        <fullName evidence="1">Uncharacterized protein</fullName>
    </submittedName>
</protein>
<gene>
    <name evidence="1" type="ORF">BaRGS_00014956</name>
</gene>
<dbReference type="Pfam" id="PF14945">
    <property type="entry name" value="LLC1"/>
    <property type="match status" value="1"/>
</dbReference>
<dbReference type="Proteomes" id="UP001519460">
    <property type="component" value="Unassembled WGS sequence"/>
</dbReference>
<name>A0ABD0L397_9CAEN</name>
<keyword evidence="2" id="KW-1185">Reference proteome</keyword>
<evidence type="ECO:0000313" key="1">
    <source>
        <dbReference type="EMBL" id="KAK7493815.1"/>
    </source>
</evidence>
<dbReference type="InterPro" id="IPR020339">
    <property type="entry name" value="C20orf85-like"/>
</dbReference>
<accession>A0ABD0L397</accession>
<dbReference type="PANTHER" id="PTHR31909">
    <property type="entry name" value="CHROMOSOME 20 ORF85 FAMILY MEMBER"/>
    <property type="match status" value="1"/>
</dbReference>
<organism evidence="1 2">
    <name type="scientific">Batillaria attramentaria</name>
    <dbReference type="NCBI Taxonomy" id="370345"/>
    <lineage>
        <taxon>Eukaryota</taxon>
        <taxon>Metazoa</taxon>
        <taxon>Spiralia</taxon>
        <taxon>Lophotrochozoa</taxon>
        <taxon>Mollusca</taxon>
        <taxon>Gastropoda</taxon>
        <taxon>Caenogastropoda</taxon>
        <taxon>Sorbeoconcha</taxon>
        <taxon>Cerithioidea</taxon>
        <taxon>Batillariidae</taxon>
        <taxon>Batillaria</taxon>
    </lineage>
</organism>
<comment type="caution">
    <text evidence="1">The sequence shown here is derived from an EMBL/GenBank/DDBJ whole genome shotgun (WGS) entry which is preliminary data.</text>
</comment>
<feature type="non-terminal residue" evidence="1">
    <location>
        <position position="1"/>
    </location>
</feature>